<dbReference type="SUPFAM" id="SSF54211">
    <property type="entry name" value="Ribosomal protein S5 domain 2-like"/>
    <property type="match status" value="1"/>
</dbReference>
<dbReference type="GO" id="GO:0016887">
    <property type="term" value="F:ATP hydrolysis activity"/>
    <property type="evidence" value="ECO:0007669"/>
    <property type="project" value="InterPro"/>
</dbReference>
<dbReference type="NCBIfam" id="NF010683">
    <property type="entry name" value="PRK14083.1"/>
    <property type="match status" value="1"/>
</dbReference>
<comment type="similarity">
    <text evidence="1">Belongs to the heat shock protein 90 family.</text>
</comment>
<evidence type="ECO:0000256" key="5">
    <source>
        <dbReference type="PIRSR" id="PIRSR002583-1"/>
    </source>
</evidence>
<protein>
    <submittedName>
        <fullName evidence="6">GHKL domain protein</fullName>
    </submittedName>
</protein>
<dbReference type="FunFam" id="3.30.565.10:FF:000080">
    <property type="entry name" value="Molecular chaperone HtpG"/>
    <property type="match status" value="1"/>
</dbReference>
<evidence type="ECO:0000256" key="3">
    <source>
        <dbReference type="ARBA" id="ARBA00022840"/>
    </source>
</evidence>
<comment type="caution">
    <text evidence="6">The sequence shown here is derived from an EMBL/GenBank/DDBJ whole genome shotgun (WGS) entry which is preliminary data.</text>
</comment>
<dbReference type="Pfam" id="PF13589">
    <property type="entry name" value="HATPase_c_3"/>
    <property type="match status" value="1"/>
</dbReference>
<dbReference type="Proteomes" id="UP000001340">
    <property type="component" value="Unassembled WGS sequence"/>
</dbReference>
<dbReference type="PRINTS" id="PR00775">
    <property type="entry name" value="HEATSHOCK90"/>
</dbReference>
<dbReference type="PIRSF" id="PIRSF002583">
    <property type="entry name" value="Hsp90"/>
    <property type="match status" value="1"/>
</dbReference>
<dbReference type="Gene3D" id="3.30.230.80">
    <property type="match status" value="1"/>
</dbReference>
<proteinExistence type="inferred from homology"/>
<dbReference type="PANTHER" id="PTHR11528">
    <property type="entry name" value="HEAT SHOCK PROTEIN 90 FAMILY MEMBER"/>
    <property type="match status" value="1"/>
</dbReference>
<evidence type="ECO:0000256" key="1">
    <source>
        <dbReference type="ARBA" id="ARBA00008239"/>
    </source>
</evidence>
<dbReference type="Pfam" id="PF00183">
    <property type="entry name" value="HSP90"/>
    <property type="match status" value="1"/>
</dbReference>
<keyword evidence="3 5" id="KW-0067">ATP-binding</keyword>
<keyword evidence="4" id="KW-0143">Chaperone</keyword>
<gene>
    <name evidence="6" type="ORF">LEP1GSC105_4802</name>
</gene>
<dbReference type="RefSeq" id="WP_000018457.1">
    <property type="nucleotide sequence ID" value="NZ_AHNR02000065.1"/>
</dbReference>
<evidence type="ECO:0000313" key="7">
    <source>
        <dbReference type="Proteomes" id="UP000001340"/>
    </source>
</evidence>
<dbReference type="InterPro" id="IPR036890">
    <property type="entry name" value="HATPase_C_sf"/>
</dbReference>
<dbReference type="SUPFAM" id="SSF55874">
    <property type="entry name" value="ATPase domain of HSP90 chaperone/DNA topoisomerase II/histidine kinase"/>
    <property type="match status" value="1"/>
</dbReference>
<reference evidence="6 7" key="1">
    <citation type="submission" date="2012-10" db="EMBL/GenBank/DDBJ databases">
        <authorList>
            <person name="Harkins D.M."/>
            <person name="Durkin A.S."/>
            <person name="Brinkac L.M."/>
            <person name="Haft D.H."/>
            <person name="Selengut J.D."/>
            <person name="Sanka R."/>
            <person name="DePew J."/>
            <person name="Purushe J."/>
            <person name="Chanthongthip A."/>
            <person name="Lattana O."/>
            <person name="Phetsouvanh R."/>
            <person name="Newton P.N."/>
            <person name="Vinetz J.M."/>
            <person name="Sutton G.G."/>
            <person name="Nierman W.C."/>
            <person name="Fouts D.E."/>
        </authorList>
    </citation>
    <scope>NUCLEOTIDE SEQUENCE [LARGE SCALE GENOMIC DNA]</scope>
    <source>
        <strain evidence="6 7">UI 12758</strain>
    </source>
</reference>
<dbReference type="GO" id="GO:0051082">
    <property type="term" value="F:unfolded protein binding"/>
    <property type="evidence" value="ECO:0007669"/>
    <property type="project" value="InterPro"/>
</dbReference>
<accession>A0A0E2DCW5</accession>
<evidence type="ECO:0000256" key="2">
    <source>
        <dbReference type="ARBA" id="ARBA00022741"/>
    </source>
</evidence>
<feature type="binding site" evidence="5">
    <location>
        <position position="72"/>
    </location>
    <ligand>
        <name>ATP</name>
        <dbReference type="ChEBI" id="CHEBI:30616"/>
    </ligand>
</feature>
<dbReference type="InterPro" id="IPR020575">
    <property type="entry name" value="Hsp90_N"/>
</dbReference>
<feature type="binding site" evidence="5">
    <location>
        <position position="34"/>
    </location>
    <ligand>
        <name>ATP</name>
        <dbReference type="ChEBI" id="CHEBI:30616"/>
    </ligand>
</feature>
<sequence>MSHKFQVNLRGIINLLSEHLYSGPQVFVRELLQNGVDAIQARSYLEPENEGEIHLEIIPGKDGTPPTLIFTDNGVGLVESEIHEFLATIGQSSKRGEFQSPKGFIGQFGVGLLSCFIVSDEVVVVTRSVKDKTQPAFEWRGKQDGTYSIKTLGSDLPFGTQVYLLCKPGSEEYFERETLCDLVKKFGGLLSVPLRFLEGESTELLNPEPAPWNRTYRSKAQERKTFLDFGKKLFETSFFDAIPLTSDIGKVQGIAFVLPYSPSLAQKNIHRIYLKNMLLSESAASLLPDWAFFVKCVVNSDELRPTASREDFYEDQSLEKARETLGQCLRDYLIALSEDEPERLRHLINLHHLSMKALAVQDSDFFRLIIDFLPFETTFGRMTLKEFREKNPVIRYVSSHDQYRQISGVAAAQGEAIINGGYVYDSELLERFSELYPVEQVDAAGFAQTFEDITLEERDSVFDFLQVADQVLRPFQCVTDIKKFLPIEMPMLYHLSQEGDFLRSVEHSKEIANKMWSDILNNLSDSYSKEINAYLFFNLRNPLIQKLVKLKDVQLIGRAVQMLYIQALLMGHHPLHVKELSLLTGGLSDLIEGCINNQIRENQ</sequence>
<keyword evidence="2 5" id="KW-0547">Nucleotide-binding</keyword>
<dbReference type="EMBL" id="AHNR02000065">
    <property type="protein sequence ID" value="EKR53471.1"/>
    <property type="molecule type" value="Genomic_DNA"/>
</dbReference>
<dbReference type="InterPro" id="IPR001404">
    <property type="entry name" value="Hsp90_fam"/>
</dbReference>
<organism evidence="6 7">
    <name type="scientific">Leptospira interrogans str. UI 12758</name>
    <dbReference type="NCBI Taxonomy" id="1049938"/>
    <lineage>
        <taxon>Bacteria</taxon>
        <taxon>Pseudomonadati</taxon>
        <taxon>Spirochaetota</taxon>
        <taxon>Spirochaetia</taxon>
        <taxon>Leptospirales</taxon>
        <taxon>Leptospiraceae</taxon>
        <taxon>Leptospira</taxon>
    </lineage>
</organism>
<evidence type="ECO:0000256" key="4">
    <source>
        <dbReference type="ARBA" id="ARBA00023186"/>
    </source>
</evidence>
<dbReference type="GO" id="GO:0140662">
    <property type="term" value="F:ATP-dependent protein folding chaperone"/>
    <property type="evidence" value="ECO:0007669"/>
    <property type="project" value="InterPro"/>
</dbReference>
<feature type="binding site" evidence="5">
    <location>
        <position position="160"/>
    </location>
    <ligand>
        <name>ATP</name>
        <dbReference type="ChEBI" id="CHEBI:30616"/>
    </ligand>
</feature>
<name>A0A0E2DCW5_LEPIR</name>
<evidence type="ECO:0000313" key="6">
    <source>
        <dbReference type="EMBL" id="EKR53471.1"/>
    </source>
</evidence>
<dbReference type="GO" id="GO:0005524">
    <property type="term" value="F:ATP binding"/>
    <property type="evidence" value="ECO:0007669"/>
    <property type="project" value="UniProtKB-KW"/>
</dbReference>
<dbReference type="Gene3D" id="3.30.565.10">
    <property type="entry name" value="Histidine kinase-like ATPase, C-terminal domain"/>
    <property type="match status" value="1"/>
</dbReference>
<dbReference type="InterPro" id="IPR020568">
    <property type="entry name" value="Ribosomal_Su5_D2-typ_SF"/>
</dbReference>
<feature type="binding site" evidence="5">
    <location>
        <position position="30"/>
    </location>
    <ligand>
        <name>ATP</name>
        <dbReference type="ChEBI" id="CHEBI:30616"/>
    </ligand>
</feature>
<dbReference type="AlphaFoldDB" id="A0A0E2DCW5"/>